<dbReference type="GO" id="GO:0003911">
    <property type="term" value="F:DNA ligase (NAD+) activity"/>
    <property type="evidence" value="ECO:0007669"/>
    <property type="project" value="UniProtKB-EC"/>
</dbReference>
<keyword evidence="5" id="KW-0520">NAD</keyword>
<keyword evidence="4" id="KW-0227">DNA damage</keyword>
<reference evidence="8" key="1">
    <citation type="submission" date="2020-11" db="EMBL/GenBank/DDBJ databases">
        <authorList>
            <person name="Tran Van P."/>
        </authorList>
    </citation>
    <scope>NUCLEOTIDE SEQUENCE</scope>
</reference>
<dbReference type="Pfam" id="PF01653">
    <property type="entry name" value="DNA_ligase_aden"/>
    <property type="match status" value="1"/>
</dbReference>
<evidence type="ECO:0000256" key="4">
    <source>
        <dbReference type="ARBA" id="ARBA00022763"/>
    </source>
</evidence>
<protein>
    <recommendedName>
        <fullName evidence="1">DNA ligase (NAD(+))</fullName>
        <ecNumber evidence="1">6.5.1.2</ecNumber>
    </recommendedName>
</protein>
<dbReference type="Pfam" id="PF03120">
    <property type="entry name" value="OB_DNA_ligase"/>
    <property type="match status" value="1"/>
</dbReference>
<dbReference type="OrthoDB" id="446168at2759"/>
<accession>A0A7R8WPS5</accession>
<evidence type="ECO:0000313" key="8">
    <source>
        <dbReference type="EMBL" id="CAD7235648.1"/>
    </source>
</evidence>
<dbReference type="Gene3D" id="3.30.1490.70">
    <property type="match status" value="1"/>
</dbReference>
<dbReference type="SMART" id="SM00532">
    <property type="entry name" value="LIGANc"/>
    <property type="match status" value="1"/>
</dbReference>
<comment type="catalytic activity">
    <reaction evidence="7">
        <text>NAD(+) + (deoxyribonucleotide)n-3'-hydroxyl + 5'-phospho-(deoxyribonucleotide)m = (deoxyribonucleotide)n+m + AMP + beta-nicotinamide D-nucleotide.</text>
        <dbReference type="EC" id="6.5.1.2"/>
    </reaction>
</comment>
<dbReference type="EC" id="6.5.1.2" evidence="1"/>
<dbReference type="InterPro" id="IPR013839">
    <property type="entry name" value="DNAligase_adenylation"/>
</dbReference>
<proteinExistence type="predicted"/>
<dbReference type="GO" id="GO:0006260">
    <property type="term" value="P:DNA replication"/>
    <property type="evidence" value="ECO:0007669"/>
    <property type="project" value="UniProtKB-KW"/>
</dbReference>
<evidence type="ECO:0000256" key="3">
    <source>
        <dbReference type="ARBA" id="ARBA00022705"/>
    </source>
</evidence>
<evidence type="ECO:0000256" key="6">
    <source>
        <dbReference type="ARBA" id="ARBA00023204"/>
    </source>
</evidence>
<sequence length="139" mass="15700">MLEEKHPEFYDPNSPSVRVVDFIKEWDEKRKDLDFETDGVVVKINEFQAQALLGNTAKAPRWAVAYKFPGERVQTELQSIDFQVGRTGVVTPVANLMPVQLGGTTVKRASLHNSDIIEKLDLHDHDKVFVEKGGEIIPK</sequence>
<evidence type="ECO:0000256" key="7">
    <source>
        <dbReference type="ARBA" id="ARBA00034005"/>
    </source>
</evidence>
<dbReference type="InterPro" id="IPR012340">
    <property type="entry name" value="NA-bd_OB-fold"/>
</dbReference>
<dbReference type="EMBL" id="OB673970">
    <property type="protein sequence ID" value="CAD7235648.1"/>
    <property type="molecule type" value="Genomic_DNA"/>
</dbReference>
<keyword evidence="3" id="KW-0235">DNA replication</keyword>
<dbReference type="AlphaFoldDB" id="A0A7R8WPS5"/>
<dbReference type="InterPro" id="IPR013840">
    <property type="entry name" value="DNAligase_N"/>
</dbReference>
<name>A0A7R8WPS5_9CRUS</name>
<gene>
    <name evidence="8" type="ORF">CTOB1V02_LOCUS13463</name>
</gene>
<dbReference type="InterPro" id="IPR004150">
    <property type="entry name" value="NAD_DNA_ligase_OB"/>
</dbReference>
<evidence type="ECO:0000256" key="5">
    <source>
        <dbReference type="ARBA" id="ARBA00023027"/>
    </source>
</evidence>
<organism evidence="8">
    <name type="scientific">Cyprideis torosa</name>
    <dbReference type="NCBI Taxonomy" id="163714"/>
    <lineage>
        <taxon>Eukaryota</taxon>
        <taxon>Metazoa</taxon>
        <taxon>Ecdysozoa</taxon>
        <taxon>Arthropoda</taxon>
        <taxon>Crustacea</taxon>
        <taxon>Oligostraca</taxon>
        <taxon>Ostracoda</taxon>
        <taxon>Podocopa</taxon>
        <taxon>Podocopida</taxon>
        <taxon>Cytherocopina</taxon>
        <taxon>Cytheroidea</taxon>
        <taxon>Cytherideidae</taxon>
        <taxon>Cyprideis</taxon>
    </lineage>
</organism>
<dbReference type="InterPro" id="IPR033136">
    <property type="entry name" value="DNA_ligase_CS"/>
</dbReference>
<evidence type="ECO:0000256" key="2">
    <source>
        <dbReference type="ARBA" id="ARBA00022598"/>
    </source>
</evidence>
<dbReference type="SUPFAM" id="SSF50249">
    <property type="entry name" value="Nucleic acid-binding proteins"/>
    <property type="match status" value="1"/>
</dbReference>
<keyword evidence="2" id="KW-0436">Ligase</keyword>
<feature type="non-terminal residue" evidence="8">
    <location>
        <position position="1"/>
    </location>
</feature>
<dbReference type="GO" id="GO:0006281">
    <property type="term" value="P:DNA repair"/>
    <property type="evidence" value="ECO:0007669"/>
    <property type="project" value="UniProtKB-KW"/>
</dbReference>
<dbReference type="PROSITE" id="PS01056">
    <property type="entry name" value="DNA_LIGASE_N2"/>
    <property type="match status" value="1"/>
</dbReference>
<keyword evidence="6" id="KW-0234">DNA repair</keyword>
<dbReference type="Gene3D" id="2.40.50.140">
    <property type="entry name" value="Nucleic acid-binding proteins"/>
    <property type="match status" value="1"/>
</dbReference>
<evidence type="ECO:0000256" key="1">
    <source>
        <dbReference type="ARBA" id="ARBA00012722"/>
    </source>
</evidence>
<dbReference type="SUPFAM" id="SSF56091">
    <property type="entry name" value="DNA ligase/mRNA capping enzyme, catalytic domain"/>
    <property type="match status" value="1"/>
</dbReference>